<protein>
    <recommendedName>
        <fullName evidence="4">Protein-L-isoaspartate O-methyltransferase</fullName>
        <ecNumber evidence="3">2.1.1.77</ecNumber>
    </recommendedName>
    <alternativeName>
        <fullName evidence="11">L-isoaspartyl protein carboxyl methyltransferase</fullName>
    </alternativeName>
    <alternativeName>
        <fullName evidence="9">Protein L-isoaspartyl methyltransferase</fullName>
    </alternativeName>
    <alternativeName>
        <fullName evidence="10">Protein-beta-aspartate methyltransferase</fullName>
    </alternativeName>
</protein>
<dbReference type="CDD" id="cd02440">
    <property type="entry name" value="AdoMet_MTases"/>
    <property type="match status" value="1"/>
</dbReference>
<proteinExistence type="inferred from homology"/>
<evidence type="ECO:0000256" key="1">
    <source>
        <dbReference type="ARBA" id="ARBA00004496"/>
    </source>
</evidence>
<dbReference type="PANTHER" id="PTHR11579">
    <property type="entry name" value="PROTEIN-L-ISOASPARTATE O-METHYLTRANSFERASE"/>
    <property type="match status" value="1"/>
</dbReference>
<evidence type="ECO:0000256" key="5">
    <source>
        <dbReference type="ARBA" id="ARBA00022490"/>
    </source>
</evidence>
<organism evidence="12 13">
    <name type="scientific">Marinitoga hydrogenitolerans (strain DSM 16785 / JCM 12826 / AT1271)</name>
    <dbReference type="NCBI Taxonomy" id="1122195"/>
    <lineage>
        <taxon>Bacteria</taxon>
        <taxon>Thermotogati</taxon>
        <taxon>Thermotogota</taxon>
        <taxon>Thermotogae</taxon>
        <taxon>Petrotogales</taxon>
        <taxon>Petrotogaceae</taxon>
        <taxon>Marinitoga</taxon>
    </lineage>
</organism>
<dbReference type="GO" id="GO:0005737">
    <property type="term" value="C:cytoplasm"/>
    <property type="evidence" value="ECO:0007669"/>
    <property type="project" value="UniProtKB-SubCell"/>
</dbReference>
<dbReference type="Proteomes" id="UP000184334">
    <property type="component" value="Unassembled WGS sequence"/>
</dbReference>
<evidence type="ECO:0000313" key="12">
    <source>
        <dbReference type="EMBL" id="SHE63681.1"/>
    </source>
</evidence>
<comment type="subcellular location">
    <subcellularLocation>
        <location evidence="1">Cytoplasm</location>
    </subcellularLocation>
</comment>
<evidence type="ECO:0000256" key="4">
    <source>
        <dbReference type="ARBA" id="ARBA00013346"/>
    </source>
</evidence>
<dbReference type="InterPro" id="IPR000682">
    <property type="entry name" value="PCMT"/>
</dbReference>
<evidence type="ECO:0000256" key="9">
    <source>
        <dbReference type="ARBA" id="ARBA00030757"/>
    </source>
</evidence>
<dbReference type="STRING" id="1122195.SAMN02745164_00840"/>
<dbReference type="EC" id="2.1.1.77" evidence="3"/>
<dbReference type="AlphaFoldDB" id="A0A1M4V3W7"/>
<dbReference type="GO" id="GO:0032259">
    <property type="term" value="P:methylation"/>
    <property type="evidence" value="ECO:0007669"/>
    <property type="project" value="UniProtKB-KW"/>
</dbReference>
<sequence>MLKKYLTEIIKRKIDNLNEKIIKAFEKVPRENFVLSGISIDSIYSDQAIPTFYGKTFLSTSSQPSLMALFFKESGLNEGYKVLDLGTGTGYNAAIMAEIVGEKGLVITTEPEKDVYNIAKENLKNYKNIVILNSDGYYGFEEEKFDVILSTVAVDGIPRIWIEQLKDNGKVIVPIVLGDSLTDYTFIIEKKDKEIFAKFLIHTSFLRALGKLSFKSKIKITDYDFNIEKKLNINPKLFEFCITYFNPINNNISVNSEYGIYKGGILKFKGEKLLNVIENLKDVDLYNSHFKAIEIYDYLNFIPS</sequence>
<comment type="similarity">
    <text evidence="2">Belongs to the methyltransferase superfamily. L-isoaspartyl/D-aspartyl protein methyltransferase family.</text>
</comment>
<keyword evidence="7" id="KW-0808">Transferase</keyword>
<evidence type="ECO:0000256" key="11">
    <source>
        <dbReference type="ARBA" id="ARBA00031350"/>
    </source>
</evidence>
<accession>A0A1M4V3W7</accession>
<reference evidence="12" key="1">
    <citation type="submission" date="2016-11" db="EMBL/GenBank/DDBJ databases">
        <authorList>
            <person name="Varghese N."/>
            <person name="Submissions S."/>
        </authorList>
    </citation>
    <scope>NUCLEOTIDE SEQUENCE [LARGE SCALE GENOMIC DNA]</scope>
    <source>
        <strain evidence="12">DSM 16785</strain>
    </source>
</reference>
<gene>
    <name evidence="12" type="ORF">SAMN02745164_00840</name>
</gene>
<keyword evidence="8" id="KW-0949">S-adenosyl-L-methionine</keyword>
<evidence type="ECO:0000313" key="13">
    <source>
        <dbReference type="Proteomes" id="UP000184334"/>
    </source>
</evidence>
<evidence type="ECO:0000256" key="7">
    <source>
        <dbReference type="ARBA" id="ARBA00022679"/>
    </source>
</evidence>
<comment type="caution">
    <text evidence="12">The sequence shown here is derived from an EMBL/GenBank/DDBJ whole genome shotgun (WGS) entry which is preliminary data.</text>
</comment>
<keyword evidence="6" id="KW-0489">Methyltransferase</keyword>
<evidence type="ECO:0000256" key="6">
    <source>
        <dbReference type="ARBA" id="ARBA00022603"/>
    </source>
</evidence>
<dbReference type="Gene3D" id="3.40.50.150">
    <property type="entry name" value="Vaccinia Virus protein VP39"/>
    <property type="match status" value="1"/>
</dbReference>
<evidence type="ECO:0000256" key="10">
    <source>
        <dbReference type="ARBA" id="ARBA00031323"/>
    </source>
</evidence>
<evidence type="ECO:0000256" key="3">
    <source>
        <dbReference type="ARBA" id="ARBA00011890"/>
    </source>
</evidence>
<dbReference type="InterPro" id="IPR029063">
    <property type="entry name" value="SAM-dependent_MTases_sf"/>
</dbReference>
<dbReference type="SUPFAM" id="SSF53335">
    <property type="entry name" value="S-adenosyl-L-methionine-dependent methyltransferases"/>
    <property type="match status" value="1"/>
</dbReference>
<evidence type="ECO:0000256" key="2">
    <source>
        <dbReference type="ARBA" id="ARBA00005369"/>
    </source>
</evidence>
<dbReference type="PANTHER" id="PTHR11579:SF0">
    <property type="entry name" value="PROTEIN-L-ISOASPARTATE(D-ASPARTATE) O-METHYLTRANSFERASE"/>
    <property type="match status" value="1"/>
</dbReference>
<dbReference type="Pfam" id="PF01135">
    <property type="entry name" value="PCMT"/>
    <property type="match status" value="1"/>
</dbReference>
<evidence type="ECO:0000256" key="8">
    <source>
        <dbReference type="ARBA" id="ARBA00022691"/>
    </source>
</evidence>
<keyword evidence="5" id="KW-0963">Cytoplasm</keyword>
<dbReference type="OrthoDB" id="9772751at2"/>
<name>A0A1M4V3W7_MARH1</name>
<keyword evidence="13" id="KW-1185">Reference proteome</keyword>
<dbReference type="GO" id="GO:0004719">
    <property type="term" value="F:protein-L-isoaspartate (D-aspartate) O-methyltransferase activity"/>
    <property type="evidence" value="ECO:0007669"/>
    <property type="project" value="UniProtKB-EC"/>
</dbReference>
<dbReference type="EMBL" id="FQUI01000009">
    <property type="protein sequence ID" value="SHE63681.1"/>
    <property type="molecule type" value="Genomic_DNA"/>
</dbReference>
<dbReference type="RefSeq" id="WP_072863749.1">
    <property type="nucleotide sequence ID" value="NZ_FQUI01000009.1"/>
</dbReference>